<dbReference type="STRING" id="1518501.CQ10_05035"/>
<keyword evidence="4" id="KW-0804">Transcription</keyword>
<dbReference type="GO" id="GO:0030246">
    <property type="term" value="F:carbohydrate binding"/>
    <property type="evidence" value="ECO:0007669"/>
    <property type="project" value="InterPro"/>
</dbReference>
<dbReference type="InterPro" id="IPR007324">
    <property type="entry name" value="Sugar-bd_dom_put"/>
</dbReference>
<dbReference type="SUPFAM" id="SSF100950">
    <property type="entry name" value="NagB/RpiA/CoA transferase-like"/>
    <property type="match status" value="1"/>
</dbReference>
<keyword evidence="2" id="KW-0805">Transcription regulation</keyword>
<protein>
    <submittedName>
        <fullName evidence="6">Transcriptional regulator</fullName>
    </submittedName>
</protein>
<comment type="similarity">
    <text evidence="1">Belongs to the SorC transcriptional regulatory family.</text>
</comment>
<dbReference type="Proteomes" id="UP000051913">
    <property type="component" value="Unassembled WGS sequence"/>
</dbReference>
<dbReference type="OrthoDB" id="9808171at2"/>
<feature type="domain" description="Sugar-binding" evidence="5">
    <location>
        <begin position="75"/>
        <end position="325"/>
    </location>
</feature>
<evidence type="ECO:0000256" key="1">
    <source>
        <dbReference type="ARBA" id="ARBA00010466"/>
    </source>
</evidence>
<dbReference type="Gene3D" id="1.10.10.10">
    <property type="entry name" value="Winged helix-like DNA-binding domain superfamily/Winged helix DNA-binding domain"/>
    <property type="match status" value="1"/>
</dbReference>
<accession>A0A0R3LBJ1</accession>
<organism evidence="6 7">
    <name type="scientific">Bradyrhizobium valentinum</name>
    <dbReference type="NCBI Taxonomy" id="1518501"/>
    <lineage>
        <taxon>Bacteria</taxon>
        <taxon>Pseudomonadati</taxon>
        <taxon>Pseudomonadota</taxon>
        <taxon>Alphaproteobacteria</taxon>
        <taxon>Hyphomicrobiales</taxon>
        <taxon>Nitrobacteraceae</taxon>
        <taxon>Bradyrhizobium</taxon>
    </lineage>
</organism>
<dbReference type="GO" id="GO:0003677">
    <property type="term" value="F:DNA binding"/>
    <property type="evidence" value="ECO:0007669"/>
    <property type="project" value="UniProtKB-KW"/>
</dbReference>
<gene>
    <name evidence="6" type="ORF">CP49_01370</name>
</gene>
<dbReference type="PANTHER" id="PTHR34294">
    <property type="entry name" value="TRANSCRIPTIONAL REGULATOR-RELATED"/>
    <property type="match status" value="1"/>
</dbReference>
<evidence type="ECO:0000256" key="4">
    <source>
        <dbReference type="ARBA" id="ARBA00023163"/>
    </source>
</evidence>
<dbReference type="Pfam" id="PF04198">
    <property type="entry name" value="Sugar-bind"/>
    <property type="match status" value="1"/>
</dbReference>
<evidence type="ECO:0000259" key="5">
    <source>
        <dbReference type="Pfam" id="PF04198"/>
    </source>
</evidence>
<dbReference type="AlphaFoldDB" id="A0A0R3LBJ1"/>
<reference evidence="6 7" key="1">
    <citation type="submission" date="2014-03" db="EMBL/GenBank/DDBJ databases">
        <title>Bradyrhizobium valentinum sp. nov., isolated from effective nodules of Lupinus mariae-josephae, a lupine endemic of basic-lime soils in Eastern Spain.</title>
        <authorList>
            <person name="Duran D."/>
            <person name="Rey L."/>
            <person name="Navarro A."/>
            <person name="Busquets A."/>
            <person name="Imperial J."/>
            <person name="Ruiz-Argueso T."/>
        </authorList>
    </citation>
    <scope>NUCLEOTIDE SEQUENCE [LARGE SCALE GENOMIC DNA]</scope>
    <source>
        <strain evidence="6 7">LmjM3</strain>
    </source>
</reference>
<dbReference type="RefSeq" id="WP_057851809.1">
    <property type="nucleotide sequence ID" value="NZ_LLXY01000188.1"/>
</dbReference>
<name>A0A0R3LBJ1_9BRAD</name>
<dbReference type="Gene3D" id="3.40.50.1360">
    <property type="match status" value="1"/>
</dbReference>
<evidence type="ECO:0000313" key="7">
    <source>
        <dbReference type="Proteomes" id="UP000051913"/>
    </source>
</evidence>
<comment type="caution">
    <text evidence="6">The sequence shown here is derived from an EMBL/GenBank/DDBJ whole genome shotgun (WGS) entry which is preliminary data.</text>
</comment>
<sequence>MLIRGTQAAPNEGESGDGRADAALVAKICWYYFREGQTQDAIAQRLKMTRKRVNRILGEARESGFVQITIADPAGQRTELEEKLVHKFDLRHAIVVPVPMGGTDVRSFIGAAAARYVAACLPPSGSLGITWGGTINAAAQNLPQRSGDGTRVVLMSGGLAESAPINPYDNATMIARALGARCYYLTAPMFAETAELRDILVASEPVRSVLAMVPSLDVALLSAIDLSEQSKALEYEVISRETWASLLEAGAVGDICGHYLDSAGKPLRHPLVQRTINPPIDHVLQIRHRILAAGGEHKVPIIRAGLLAGICQVLVTDEAAASKLLD</sequence>
<dbReference type="PANTHER" id="PTHR34294:SF1">
    <property type="entry name" value="TRANSCRIPTIONAL REGULATOR LSRR"/>
    <property type="match status" value="1"/>
</dbReference>
<dbReference type="InterPro" id="IPR036388">
    <property type="entry name" value="WH-like_DNA-bd_sf"/>
</dbReference>
<proteinExistence type="inferred from homology"/>
<dbReference type="InterPro" id="IPR051054">
    <property type="entry name" value="SorC_transcr_regulators"/>
</dbReference>
<evidence type="ECO:0000256" key="3">
    <source>
        <dbReference type="ARBA" id="ARBA00023125"/>
    </source>
</evidence>
<evidence type="ECO:0000256" key="2">
    <source>
        <dbReference type="ARBA" id="ARBA00023015"/>
    </source>
</evidence>
<keyword evidence="3" id="KW-0238">DNA-binding</keyword>
<dbReference type="InterPro" id="IPR037171">
    <property type="entry name" value="NagB/RpiA_transferase-like"/>
</dbReference>
<keyword evidence="7" id="KW-1185">Reference proteome</keyword>
<dbReference type="EMBL" id="LLXX01000119">
    <property type="protein sequence ID" value="KRR05252.1"/>
    <property type="molecule type" value="Genomic_DNA"/>
</dbReference>
<evidence type="ECO:0000313" key="6">
    <source>
        <dbReference type="EMBL" id="KRR05252.1"/>
    </source>
</evidence>